<comment type="similarity">
    <text evidence="2">Belongs to the Mediator complex subunit 5 family.</text>
</comment>
<name>A0A8H8NUB9_9AGAM</name>
<evidence type="ECO:0000256" key="7">
    <source>
        <dbReference type="ARBA" id="ARBA00023242"/>
    </source>
</evidence>
<keyword evidence="5" id="KW-0010">Activator</keyword>
<protein>
    <recommendedName>
        <fullName evidence="3">Mediator of RNA polymerase II transcription subunit 5</fullName>
    </recommendedName>
    <alternativeName>
        <fullName evidence="8">Mediator complex subunit 5</fullName>
    </alternativeName>
</protein>
<evidence type="ECO:0000256" key="4">
    <source>
        <dbReference type="ARBA" id="ARBA00023015"/>
    </source>
</evidence>
<evidence type="ECO:0000256" key="1">
    <source>
        <dbReference type="ARBA" id="ARBA00004123"/>
    </source>
</evidence>
<evidence type="ECO:0000313" key="11">
    <source>
        <dbReference type="Proteomes" id="UP000650533"/>
    </source>
</evidence>
<organism evidence="10 11">
    <name type="scientific">Rhizoctonia solani</name>
    <dbReference type="NCBI Taxonomy" id="456999"/>
    <lineage>
        <taxon>Eukaryota</taxon>
        <taxon>Fungi</taxon>
        <taxon>Dikarya</taxon>
        <taxon>Basidiomycota</taxon>
        <taxon>Agaricomycotina</taxon>
        <taxon>Agaricomycetes</taxon>
        <taxon>Cantharellales</taxon>
        <taxon>Ceratobasidiaceae</taxon>
        <taxon>Rhizoctonia</taxon>
    </lineage>
</organism>
<dbReference type="PANTHER" id="PTHR35784:SF1">
    <property type="entry name" value="MEDIATOR OF RNA POLYMERASE II TRANSCRIPTION SUBUNIT 5"/>
    <property type="match status" value="1"/>
</dbReference>
<dbReference type="GO" id="GO:0003712">
    <property type="term" value="F:transcription coregulator activity"/>
    <property type="evidence" value="ECO:0007669"/>
    <property type="project" value="InterPro"/>
</dbReference>
<comment type="subcellular location">
    <subcellularLocation>
        <location evidence="1">Nucleus</location>
    </subcellularLocation>
</comment>
<evidence type="ECO:0000256" key="9">
    <source>
        <dbReference type="SAM" id="MobiDB-lite"/>
    </source>
</evidence>
<evidence type="ECO:0000256" key="6">
    <source>
        <dbReference type="ARBA" id="ARBA00023163"/>
    </source>
</evidence>
<keyword evidence="7" id="KW-0539">Nucleus</keyword>
<dbReference type="InterPro" id="IPR014801">
    <property type="entry name" value="Mediator_Med5_fun"/>
</dbReference>
<dbReference type="RefSeq" id="XP_043179032.1">
    <property type="nucleotide sequence ID" value="XM_043320020.1"/>
</dbReference>
<dbReference type="PANTHER" id="PTHR35784">
    <property type="entry name" value="MEDIATOR OF RNA POLYMERASE II TRANSCRIPTION SUBUNIT 5"/>
    <property type="match status" value="1"/>
</dbReference>
<evidence type="ECO:0000256" key="2">
    <source>
        <dbReference type="ARBA" id="ARBA00008782"/>
    </source>
</evidence>
<dbReference type="EMBL" id="CP059661">
    <property type="protein sequence ID" value="QRW18795.1"/>
    <property type="molecule type" value="Genomic_DNA"/>
</dbReference>
<evidence type="ECO:0000313" key="10">
    <source>
        <dbReference type="EMBL" id="QRW18795.1"/>
    </source>
</evidence>
<keyword evidence="6" id="KW-0804">Transcription</keyword>
<reference evidence="10" key="1">
    <citation type="submission" date="2020-05" db="EMBL/GenBank/DDBJ databases">
        <title>Evolutionary and genomic comparisons of hybrid uninucleate and nonhybrid Rhizoctonia fungi.</title>
        <authorList>
            <person name="Li C."/>
            <person name="Chen X."/>
        </authorList>
    </citation>
    <scope>NUCLEOTIDE SEQUENCE</scope>
    <source>
        <strain evidence="10">AG-1 IA</strain>
    </source>
</reference>
<dbReference type="Proteomes" id="UP000650533">
    <property type="component" value="Chromosome 4"/>
</dbReference>
<dbReference type="KEGG" id="rsx:RhiXN_00201"/>
<feature type="region of interest" description="Disordered" evidence="9">
    <location>
        <begin position="213"/>
        <end position="232"/>
    </location>
</feature>
<keyword evidence="4" id="KW-0805">Transcription regulation</keyword>
<sequence length="1304" mass="142055">MEQPTVNDITKAAFLSGYPAENWLAIVQQLKPHGPSNLPASEICASIFSLLEAYPLSPVLLQYLCVALDSESPHPVLPIGIYISTLIAWSQTILASPTDQTTQLLSALCAIAAPRVQKPSANLTPTLPTAQGCVSLVQHVSLTHDAILTSSALDILLAILKTVVASSPNPNLSPFLALNLVPAINDLLDAGEIVSPQLTNWLFQLSALTTADGHGHGHATSRVQPQQVTDEPPQRPELLEFTRNGPLFDVLAYQVTSVLAYPDSHLSALQTVFNSTPTPDAFFSQLYASLISVLANEPDGNTRTIICAALFGSLPKLFCQLEAPQNKLKDGVQSAIHGLFTHFGALLDKCDVTAPITRVSREDSMEEDVPEDGSKGKNIRTMLVQSLQSVSLLDSNFPSLPGLTIENWPGRGIGRVFAEAGENGQDLETYLKSRLLSLEVPQSDKLELIDRAVADPETHACLCTVLHKGYTSLTTSTQHLSPATLESLANLSRLLYTHPTVLDVVGLRVPPAEFVAAGLAFLEDLEGAGVGDPQSALGQYGDVLLLLQLLVTRYEMFQQKSGTLKHGDRVLDASCLTSSWAVYNLSDLTEPERTLISDWVKAAFDSNSFGIDDNVLRQVLLKLSATLFTEAIRKCAAEPEGAGMEILRNGVSYFEGPLLNWTLRGVIWALANEAERHGHAAQTHLDVLQLLVLANGCPAPVIEMTRHRVLRLLASPYIPKANIDVNAMLRVLHPSNSGSGSGSTNTTAPLYASSYLNLALQASIGGTPIPNPARILGFTNSLELLRAPVQQGSDSVAHRNILIALLTLARPRFAGIKSVLSALRSLAGTMDPDFLAGVVAGSVSVWVAAPMERALAREKVKKFVNEGEKEKGLEGIVKRMRAALQTTTTCILDMVSNEQKIDSVGGSPVSVSDMSLISDVESVLSLENNKRFSMISSTTFNDMENTPVPVAPIDFPGTPIEKQLPVHPDFAYEDGNIEFQTSENVFWVHEFQLRKFSVLAGRIDEAREKGTTSSAGRLRIRTSRSSYNFSGTFRILYSCVVAPKFNSDTLINALRIGTRYGCPDMRNFAITQLESRFQSPPIDRIKLSDEFNIPNWAIPAFIELCQRTEPISQREARILGAERLVEVSRIREAEQRRKFIQLVDKSMGPCGVFEAGQMTDDKLRDDASEIFVIVEYTLRYSSPPKCDCRVQRTCDDTDLNNRPANPNAFTSNNRHSISDPLNLGSLHARSGDANGSRYSVVPCQIHMIAPRIITESLALFKRCGGLTRQLGDLKVAVSNGAPQGAKQFSVEDEIQRATWIRKTT</sequence>
<evidence type="ECO:0000256" key="5">
    <source>
        <dbReference type="ARBA" id="ARBA00023159"/>
    </source>
</evidence>
<accession>A0A8H8NUB9</accession>
<dbReference type="GeneID" id="67022483"/>
<gene>
    <name evidence="10" type="ORF">RhiXN_00201</name>
</gene>
<dbReference type="GO" id="GO:0016592">
    <property type="term" value="C:mediator complex"/>
    <property type="evidence" value="ECO:0007669"/>
    <property type="project" value="InterPro"/>
</dbReference>
<dbReference type="GO" id="GO:0006357">
    <property type="term" value="P:regulation of transcription by RNA polymerase II"/>
    <property type="evidence" value="ECO:0007669"/>
    <property type="project" value="InterPro"/>
</dbReference>
<evidence type="ECO:0000256" key="3">
    <source>
        <dbReference type="ARBA" id="ARBA00020628"/>
    </source>
</evidence>
<evidence type="ECO:0000256" key="8">
    <source>
        <dbReference type="ARBA" id="ARBA00031256"/>
    </source>
</evidence>
<proteinExistence type="inferred from homology"/>